<feature type="transmembrane region" description="Helical" evidence="1">
    <location>
        <begin position="59"/>
        <end position="82"/>
    </location>
</feature>
<feature type="transmembrane region" description="Helical" evidence="1">
    <location>
        <begin position="129"/>
        <end position="150"/>
    </location>
</feature>
<reference evidence="2 3" key="1">
    <citation type="journal article" date="2016" name="Genome Biol. Evol.">
        <title>Gene Family Evolution Reflects Adaptation to Soil Environmental Stressors in the Genome of the Collembolan Orchesella cincta.</title>
        <authorList>
            <person name="Faddeeva-Vakhrusheva A."/>
            <person name="Derks M.F."/>
            <person name="Anvar S.Y."/>
            <person name="Agamennone V."/>
            <person name="Suring W."/>
            <person name="Smit S."/>
            <person name="van Straalen N.M."/>
            <person name="Roelofs D."/>
        </authorList>
    </citation>
    <scope>NUCLEOTIDE SEQUENCE [LARGE SCALE GENOMIC DNA]</scope>
    <source>
        <tissue evidence="2">Mixed pool</tissue>
    </source>
</reference>
<evidence type="ECO:0000313" key="2">
    <source>
        <dbReference type="EMBL" id="ODN05330.1"/>
    </source>
</evidence>
<feature type="transmembrane region" description="Helical" evidence="1">
    <location>
        <begin position="94"/>
        <end position="117"/>
    </location>
</feature>
<keyword evidence="1" id="KW-1133">Transmembrane helix</keyword>
<sequence length="201" mass="22774">MAKPKSCILCGIPINVGMKVFAIVEMFLVLMHLKHFYELAAELHQFQQHTNWCNVSVTMLVRGLFCIQLLVQCVAACFLYFVGYQKKNMIVCWIWILVSFITVNCFLGLFVCANIFQPEKDAFCVGRDYRSWTAIGVVELYLLYGIWVVVEYIQWLKNGEAVGELVDVAAEVVKSVVEVFQGSKKQSKTTQSPGTAVLQPE</sequence>
<gene>
    <name evidence="2" type="ORF">Ocin01_01349</name>
</gene>
<protein>
    <recommendedName>
        <fullName evidence="4">Transmembrane protein</fullName>
    </recommendedName>
</protein>
<evidence type="ECO:0000256" key="1">
    <source>
        <dbReference type="SAM" id="Phobius"/>
    </source>
</evidence>
<keyword evidence="3" id="KW-1185">Reference proteome</keyword>
<comment type="caution">
    <text evidence="2">The sequence shown here is derived from an EMBL/GenBank/DDBJ whole genome shotgun (WGS) entry which is preliminary data.</text>
</comment>
<evidence type="ECO:0000313" key="3">
    <source>
        <dbReference type="Proteomes" id="UP000094527"/>
    </source>
</evidence>
<organism evidence="2 3">
    <name type="scientific">Orchesella cincta</name>
    <name type="common">Springtail</name>
    <name type="synonym">Podura cincta</name>
    <dbReference type="NCBI Taxonomy" id="48709"/>
    <lineage>
        <taxon>Eukaryota</taxon>
        <taxon>Metazoa</taxon>
        <taxon>Ecdysozoa</taxon>
        <taxon>Arthropoda</taxon>
        <taxon>Hexapoda</taxon>
        <taxon>Collembola</taxon>
        <taxon>Entomobryomorpha</taxon>
        <taxon>Entomobryoidea</taxon>
        <taxon>Orchesellidae</taxon>
        <taxon>Orchesellinae</taxon>
        <taxon>Orchesella</taxon>
    </lineage>
</organism>
<dbReference type="Proteomes" id="UP000094527">
    <property type="component" value="Unassembled WGS sequence"/>
</dbReference>
<accession>A0A1D2NJ89</accession>
<feature type="transmembrane region" description="Helical" evidence="1">
    <location>
        <begin position="12"/>
        <end position="33"/>
    </location>
</feature>
<evidence type="ECO:0008006" key="4">
    <source>
        <dbReference type="Google" id="ProtNLM"/>
    </source>
</evidence>
<keyword evidence="1" id="KW-0472">Membrane</keyword>
<keyword evidence="1" id="KW-0812">Transmembrane</keyword>
<proteinExistence type="predicted"/>
<name>A0A1D2NJ89_ORCCI</name>
<dbReference type="AlphaFoldDB" id="A0A1D2NJ89"/>
<dbReference type="EMBL" id="LJIJ01000025">
    <property type="protein sequence ID" value="ODN05330.1"/>
    <property type="molecule type" value="Genomic_DNA"/>
</dbReference>